<reference evidence="2 3" key="1">
    <citation type="journal article" date="2007" name="Nature">
        <title>Evolution of genes and genomes on the Drosophila phylogeny.</title>
        <authorList>
            <consortium name="Drosophila 12 Genomes Consortium"/>
            <person name="Clark A.G."/>
            <person name="Eisen M.B."/>
            <person name="Smith D.R."/>
            <person name="Bergman C.M."/>
            <person name="Oliver B."/>
            <person name="Markow T.A."/>
            <person name="Kaufman T.C."/>
            <person name="Kellis M."/>
            <person name="Gelbart W."/>
            <person name="Iyer V.N."/>
            <person name="Pollard D.A."/>
            <person name="Sackton T.B."/>
            <person name="Larracuente A.M."/>
            <person name="Singh N.D."/>
            <person name="Abad J.P."/>
            <person name="Abt D.N."/>
            <person name="Adryan B."/>
            <person name="Aguade M."/>
            <person name="Akashi H."/>
            <person name="Anderson W.W."/>
            <person name="Aquadro C.F."/>
            <person name="Ardell D.H."/>
            <person name="Arguello R."/>
            <person name="Artieri C.G."/>
            <person name="Barbash D.A."/>
            <person name="Barker D."/>
            <person name="Barsanti P."/>
            <person name="Batterham P."/>
            <person name="Batzoglou S."/>
            <person name="Begun D."/>
            <person name="Bhutkar A."/>
            <person name="Blanco E."/>
            <person name="Bosak S.A."/>
            <person name="Bradley R.K."/>
            <person name="Brand A.D."/>
            <person name="Brent M.R."/>
            <person name="Brooks A.N."/>
            <person name="Brown R.H."/>
            <person name="Butlin R.K."/>
            <person name="Caggese C."/>
            <person name="Calvi B.R."/>
            <person name="Bernardo de Carvalho A."/>
            <person name="Caspi A."/>
            <person name="Castrezana S."/>
            <person name="Celniker S.E."/>
            <person name="Chang J.L."/>
            <person name="Chapple C."/>
            <person name="Chatterji S."/>
            <person name="Chinwalla A."/>
            <person name="Civetta A."/>
            <person name="Clifton S.W."/>
            <person name="Comeron J.M."/>
            <person name="Costello J.C."/>
            <person name="Coyne J.A."/>
            <person name="Daub J."/>
            <person name="David R.G."/>
            <person name="Delcher A.L."/>
            <person name="Delehaunty K."/>
            <person name="Do C.B."/>
            <person name="Ebling H."/>
            <person name="Edwards K."/>
            <person name="Eickbush T."/>
            <person name="Evans J.D."/>
            <person name="Filipski A."/>
            <person name="Findeiss S."/>
            <person name="Freyhult E."/>
            <person name="Fulton L."/>
            <person name="Fulton R."/>
            <person name="Garcia A.C."/>
            <person name="Gardiner A."/>
            <person name="Garfield D.A."/>
            <person name="Garvin B.E."/>
            <person name="Gibson G."/>
            <person name="Gilbert D."/>
            <person name="Gnerre S."/>
            <person name="Godfrey J."/>
            <person name="Good R."/>
            <person name="Gotea V."/>
            <person name="Gravely B."/>
            <person name="Greenberg A.J."/>
            <person name="Griffiths-Jones S."/>
            <person name="Gross S."/>
            <person name="Guigo R."/>
            <person name="Gustafson E.A."/>
            <person name="Haerty W."/>
            <person name="Hahn M.W."/>
            <person name="Halligan D.L."/>
            <person name="Halpern A.L."/>
            <person name="Halter G.M."/>
            <person name="Han M.V."/>
            <person name="Heger A."/>
            <person name="Hillier L."/>
            <person name="Hinrichs A.S."/>
            <person name="Holmes I."/>
            <person name="Hoskins R.A."/>
            <person name="Hubisz M.J."/>
            <person name="Hultmark D."/>
            <person name="Huntley M.A."/>
            <person name="Jaffe D.B."/>
            <person name="Jagadeeshan S."/>
            <person name="Jeck W.R."/>
            <person name="Johnson J."/>
            <person name="Jones C.D."/>
            <person name="Jordan W.C."/>
            <person name="Karpen G.H."/>
            <person name="Kataoka E."/>
            <person name="Keightley P.D."/>
            <person name="Kheradpour P."/>
            <person name="Kirkness E.F."/>
            <person name="Koerich L.B."/>
            <person name="Kristiansen K."/>
            <person name="Kudrna D."/>
            <person name="Kulathinal R.J."/>
            <person name="Kumar S."/>
            <person name="Kwok R."/>
            <person name="Lander E."/>
            <person name="Langley C.H."/>
            <person name="Lapoint R."/>
            <person name="Lazzaro B.P."/>
            <person name="Lee S.J."/>
            <person name="Levesque L."/>
            <person name="Li R."/>
            <person name="Lin C.F."/>
            <person name="Lin M.F."/>
            <person name="Lindblad-Toh K."/>
            <person name="Llopart A."/>
            <person name="Long M."/>
            <person name="Low L."/>
            <person name="Lozovsky E."/>
            <person name="Lu J."/>
            <person name="Luo M."/>
            <person name="Machado C.A."/>
            <person name="Makalowski W."/>
            <person name="Marzo M."/>
            <person name="Matsuda M."/>
            <person name="Matzkin L."/>
            <person name="McAllister B."/>
            <person name="McBride C.S."/>
            <person name="McKernan B."/>
            <person name="McKernan K."/>
            <person name="Mendez-Lago M."/>
            <person name="Minx P."/>
            <person name="Mollenhauer M.U."/>
            <person name="Montooth K."/>
            <person name="Mount S.M."/>
            <person name="Mu X."/>
            <person name="Myers E."/>
            <person name="Negre B."/>
            <person name="Newfeld S."/>
            <person name="Nielsen R."/>
            <person name="Noor M.A."/>
            <person name="O'Grady P."/>
            <person name="Pachter L."/>
            <person name="Papaceit M."/>
            <person name="Parisi M.J."/>
            <person name="Parisi M."/>
            <person name="Parts L."/>
            <person name="Pedersen J.S."/>
            <person name="Pesole G."/>
            <person name="Phillippy A.M."/>
            <person name="Ponting C.P."/>
            <person name="Pop M."/>
            <person name="Porcelli D."/>
            <person name="Powell J.R."/>
            <person name="Prohaska S."/>
            <person name="Pruitt K."/>
            <person name="Puig M."/>
            <person name="Quesneville H."/>
            <person name="Ram K.R."/>
            <person name="Rand D."/>
            <person name="Rasmussen M.D."/>
            <person name="Reed L.K."/>
            <person name="Reenan R."/>
            <person name="Reily A."/>
            <person name="Remington K.A."/>
            <person name="Rieger T.T."/>
            <person name="Ritchie M.G."/>
            <person name="Robin C."/>
            <person name="Rogers Y.H."/>
            <person name="Rohde C."/>
            <person name="Rozas J."/>
            <person name="Rubenfield M.J."/>
            <person name="Ruiz A."/>
            <person name="Russo S."/>
            <person name="Salzberg S.L."/>
            <person name="Sanchez-Gracia A."/>
            <person name="Saranga D.J."/>
            <person name="Sato H."/>
            <person name="Schaeffer S.W."/>
            <person name="Schatz M.C."/>
            <person name="Schlenke T."/>
            <person name="Schwartz R."/>
            <person name="Segarra C."/>
            <person name="Singh R.S."/>
            <person name="Sirot L."/>
            <person name="Sirota M."/>
            <person name="Sisneros N.B."/>
            <person name="Smith C.D."/>
            <person name="Smith T.F."/>
            <person name="Spieth J."/>
            <person name="Stage D.E."/>
            <person name="Stark A."/>
            <person name="Stephan W."/>
            <person name="Strausberg R.L."/>
            <person name="Strempel S."/>
            <person name="Sturgill D."/>
            <person name="Sutton G."/>
            <person name="Sutton G.G."/>
            <person name="Tao W."/>
            <person name="Teichmann S."/>
            <person name="Tobari Y.N."/>
            <person name="Tomimura Y."/>
            <person name="Tsolas J.M."/>
            <person name="Valente V.L."/>
            <person name="Venter E."/>
            <person name="Venter J.C."/>
            <person name="Vicario S."/>
            <person name="Vieira F.G."/>
            <person name="Vilella A.J."/>
            <person name="Villasante A."/>
            <person name="Walenz B."/>
            <person name="Wang J."/>
            <person name="Wasserman M."/>
            <person name="Watts T."/>
            <person name="Wilson D."/>
            <person name="Wilson R.K."/>
            <person name="Wing R.A."/>
            <person name="Wolfner M.F."/>
            <person name="Wong A."/>
            <person name="Wong G.K."/>
            <person name="Wu C.I."/>
            <person name="Wu G."/>
            <person name="Yamamoto D."/>
            <person name="Yang H.P."/>
            <person name="Yang S.P."/>
            <person name="Yorke J.A."/>
            <person name="Yoshida K."/>
            <person name="Zdobnov E."/>
            <person name="Zhang P."/>
            <person name="Zhang Y."/>
            <person name="Zimin A.V."/>
            <person name="Baldwin J."/>
            <person name="Abdouelleil A."/>
            <person name="Abdulkadir J."/>
            <person name="Abebe A."/>
            <person name="Abera B."/>
            <person name="Abreu J."/>
            <person name="Acer S.C."/>
            <person name="Aftuck L."/>
            <person name="Alexander A."/>
            <person name="An P."/>
            <person name="Anderson E."/>
            <person name="Anderson S."/>
            <person name="Arachi H."/>
            <person name="Azer M."/>
            <person name="Bachantsang P."/>
            <person name="Barry A."/>
            <person name="Bayul T."/>
            <person name="Berlin A."/>
            <person name="Bessette D."/>
            <person name="Bloom T."/>
            <person name="Blye J."/>
            <person name="Boguslavskiy L."/>
            <person name="Bonnet C."/>
            <person name="Boukhgalter B."/>
            <person name="Bourzgui I."/>
            <person name="Brown A."/>
            <person name="Cahill P."/>
            <person name="Channer S."/>
            <person name="Cheshatsang Y."/>
            <person name="Chuda L."/>
            <person name="Citroen M."/>
            <person name="Collymore A."/>
            <person name="Cooke P."/>
            <person name="Costello M."/>
            <person name="D'Aco K."/>
            <person name="Daza R."/>
            <person name="De Haan G."/>
            <person name="DeGray S."/>
            <person name="DeMaso C."/>
            <person name="Dhargay N."/>
            <person name="Dooley K."/>
            <person name="Dooley E."/>
            <person name="Doricent M."/>
            <person name="Dorje P."/>
            <person name="Dorjee K."/>
            <person name="Dupes A."/>
            <person name="Elong R."/>
            <person name="Falk J."/>
            <person name="Farina A."/>
            <person name="Faro S."/>
            <person name="Ferguson D."/>
            <person name="Fisher S."/>
            <person name="Foley C.D."/>
            <person name="Franke A."/>
            <person name="Friedrich D."/>
            <person name="Gadbois L."/>
            <person name="Gearin G."/>
            <person name="Gearin C.R."/>
            <person name="Giannoukos G."/>
            <person name="Goode T."/>
            <person name="Graham J."/>
            <person name="Grandbois E."/>
            <person name="Grewal S."/>
            <person name="Gyaltsen K."/>
            <person name="Hafez N."/>
            <person name="Hagos B."/>
            <person name="Hall J."/>
            <person name="Henson C."/>
            <person name="Hollinger A."/>
            <person name="Honan T."/>
            <person name="Huard M.D."/>
            <person name="Hughes L."/>
            <person name="Hurhula B."/>
            <person name="Husby M.E."/>
            <person name="Kamat A."/>
            <person name="Kanga B."/>
            <person name="Kashin S."/>
            <person name="Khazanovich D."/>
            <person name="Kisner P."/>
            <person name="Lance K."/>
            <person name="Lara M."/>
            <person name="Lee W."/>
            <person name="Lennon N."/>
            <person name="Letendre F."/>
            <person name="LeVine R."/>
            <person name="Lipovsky A."/>
            <person name="Liu X."/>
            <person name="Liu J."/>
            <person name="Liu S."/>
            <person name="Lokyitsang T."/>
            <person name="Lokyitsang Y."/>
            <person name="Lubonja R."/>
            <person name="Lui A."/>
            <person name="MacDonald P."/>
            <person name="Magnisalis V."/>
            <person name="Maru K."/>
            <person name="Matthews C."/>
            <person name="McCusker W."/>
            <person name="McDonough S."/>
            <person name="Mehta T."/>
            <person name="Meldrim J."/>
            <person name="Meneus L."/>
            <person name="Mihai O."/>
            <person name="Mihalev A."/>
            <person name="Mihova T."/>
            <person name="Mittelman R."/>
            <person name="Mlenga V."/>
            <person name="Montmayeur A."/>
            <person name="Mulrain L."/>
            <person name="Navidi A."/>
            <person name="Naylor J."/>
            <person name="Negash T."/>
            <person name="Nguyen T."/>
            <person name="Nguyen N."/>
            <person name="Nicol R."/>
            <person name="Norbu C."/>
            <person name="Norbu N."/>
            <person name="Novod N."/>
            <person name="O'Neill B."/>
            <person name="Osman S."/>
            <person name="Markiewicz E."/>
            <person name="Oyono O.L."/>
            <person name="Patti C."/>
            <person name="Phunkhang P."/>
            <person name="Pierre F."/>
            <person name="Priest M."/>
            <person name="Raghuraman S."/>
            <person name="Rege F."/>
            <person name="Reyes R."/>
            <person name="Rise C."/>
            <person name="Rogov P."/>
            <person name="Ross K."/>
            <person name="Ryan E."/>
            <person name="Settipalli S."/>
            <person name="Shea T."/>
            <person name="Sherpa N."/>
            <person name="Shi L."/>
            <person name="Shih D."/>
            <person name="Sparrow T."/>
            <person name="Spaulding J."/>
            <person name="Stalker J."/>
            <person name="Stange-Thomann N."/>
            <person name="Stavropoulos S."/>
            <person name="Stone C."/>
            <person name="Strader C."/>
            <person name="Tesfaye S."/>
            <person name="Thomson T."/>
            <person name="Thoulutsang Y."/>
            <person name="Thoulutsang D."/>
            <person name="Topham K."/>
            <person name="Topping I."/>
            <person name="Tsamla T."/>
            <person name="Vassiliev H."/>
            <person name="Vo A."/>
            <person name="Wangchuk T."/>
            <person name="Wangdi T."/>
            <person name="Weiand M."/>
            <person name="Wilkinson J."/>
            <person name="Wilson A."/>
            <person name="Yadav S."/>
            <person name="Young G."/>
            <person name="Yu Q."/>
            <person name="Zembek L."/>
            <person name="Zhong D."/>
            <person name="Zimmer A."/>
            <person name="Zwirko Z."/>
            <person name="Jaffe D.B."/>
            <person name="Alvarez P."/>
            <person name="Brockman W."/>
            <person name="Butler J."/>
            <person name="Chin C."/>
            <person name="Gnerre S."/>
            <person name="Grabherr M."/>
            <person name="Kleber M."/>
            <person name="Mauceli E."/>
            <person name="MacCallum I."/>
        </authorList>
    </citation>
    <scope>NUCLEOTIDE SEQUENCE [LARGE SCALE GENOMIC DNA]</scope>
    <source>
        <strain evidence="3">Tucson 14030-0811.24</strain>
    </source>
</reference>
<dbReference type="STRING" id="7260.B4NKV5"/>
<dbReference type="OrthoDB" id="7447178at2759"/>
<evidence type="ECO:0000313" key="3">
    <source>
        <dbReference type="Proteomes" id="UP000007798"/>
    </source>
</evidence>
<keyword evidence="1" id="KW-0175">Coiled coil</keyword>
<dbReference type="InParanoid" id="B4NKV5"/>
<evidence type="ECO:0000313" key="2">
    <source>
        <dbReference type="EMBL" id="EDW85206.1"/>
    </source>
</evidence>
<feature type="coiled-coil region" evidence="1">
    <location>
        <begin position="155"/>
        <end position="182"/>
    </location>
</feature>
<gene>
    <name evidence="2" type="primary">Dwil\GK14527</name>
    <name evidence="2" type="ORF">Dwil_GK14527</name>
</gene>
<dbReference type="PhylomeDB" id="B4NKV5"/>
<dbReference type="eggNOG" id="ENOG502S2E2">
    <property type="taxonomic scope" value="Eukaryota"/>
</dbReference>
<dbReference type="KEGG" id="dwi:6650338"/>
<accession>B4NKV5</accession>
<dbReference type="Proteomes" id="UP000007798">
    <property type="component" value="Unassembled WGS sequence"/>
</dbReference>
<dbReference type="EMBL" id="CH964272">
    <property type="protein sequence ID" value="EDW85206.1"/>
    <property type="molecule type" value="Genomic_DNA"/>
</dbReference>
<sequence>MPCSLREKGISSLTKSDKEKDVLAPKPVHPRALRFHGLFGMSYVRQHLMVDERWTPNSLTEQFKGMTDLLTRRVVFKSHESKANRLRYFRENRRLKLQCRDGRTKLQNIIANDNTHKIRNFLINHRDMQRLYQKMPIHLVVDNINQRTFVLRKERDRLEFRLDQLKKHYKDLLLERAMLENRIKYQNEFVLDEELKSRVFLKKIENSNVRLKAIKTINNTYKKMIQVLLHDEIFYEPILRSLSSDMEDQVNFIKHILYLGMPAIAKFKELNEEYRHMEEKSRKNLQAKLQMLSALRKPANSPSQIHTKAKEEQAPTTNLKRYVRETQSMMILKLELKSIEKTIKEVKFVTLCSQAREIYPRMKSQVDNNDKLHRMIVNDVLAHEMLETKMKCASVLKGVLVNNLSEEEINRQERIKDLKKILHKDEQFEQETLQHLKNRADAYVMLRLSIWNLVEILRHVDRQPKLIRSQYPNSYLKLPLLKFEMLNMRAAAPEIFEENIDNIMHIVKRKIYKLMKGYTVELKPATIKRNVEEYHADFLASLDMYEHASPDEQQQAVPEEDLLQENKTMANVPNRKQIKAQSAKLVEELSKRDD</sequence>
<protein>
    <submittedName>
        <fullName evidence="2">Uncharacterized protein</fullName>
    </submittedName>
</protein>
<dbReference type="SMR" id="B4NKV5"/>
<dbReference type="AlphaFoldDB" id="B4NKV5"/>
<evidence type="ECO:0000256" key="1">
    <source>
        <dbReference type="SAM" id="Coils"/>
    </source>
</evidence>
<proteinExistence type="predicted"/>
<organism evidence="2 3">
    <name type="scientific">Drosophila willistoni</name>
    <name type="common">Fruit fly</name>
    <dbReference type="NCBI Taxonomy" id="7260"/>
    <lineage>
        <taxon>Eukaryota</taxon>
        <taxon>Metazoa</taxon>
        <taxon>Ecdysozoa</taxon>
        <taxon>Arthropoda</taxon>
        <taxon>Hexapoda</taxon>
        <taxon>Insecta</taxon>
        <taxon>Pterygota</taxon>
        <taxon>Neoptera</taxon>
        <taxon>Endopterygota</taxon>
        <taxon>Diptera</taxon>
        <taxon>Brachycera</taxon>
        <taxon>Muscomorpha</taxon>
        <taxon>Ephydroidea</taxon>
        <taxon>Drosophilidae</taxon>
        <taxon>Drosophila</taxon>
        <taxon>Sophophora</taxon>
    </lineage>
</organism>
<dbReference type="OMA" id="DQLKKHY"/>
<name>B4NKV5_DROWI</name>
<dbReference type="HOGENOM" id="CLU_036339_0_0_1"/>
<keyword evidence="3" id="KW-1185">Reference proteome</keyword>